<dbReference type="InterPro" id="IPR007627">
    <property type="entry name" value="RNA_pol_sigma70_r2"/>
</dbReference>
<reference evidence="7" key="1">
    <citation type="submission" date="2020-09" db="EMBL/GenBank/DDBJ databases">
        <title>Whole genome shotgun sequence of Streptomyces xanthophaeus NBRC 12829.</title>
        <authorList>
            <person name="Komaki H."/>
            <person name="Tamura T."/>
        </authorList>
    </citation>
    <scope>NUCLEOTIDE SEQUENCE</scope>
    <source>
        <strain evidence="7">NBRC 12829</strain>
    </source>
</reference>
<dbReference type="GO" id="GO:0006352">
    <property type="term" value="P:DNA-templated transcription initiation"/>
    <property type="evidence" value="ECO:0007669"/>
    <property type="project" value="InterPro"/>
</dbReference>
<dbReference type="Gene3D" id="1.10.1740.10">
    <property type="match status" value="1"/>
</dbReference>
<dbReference type="InterPro" id="IPR013324">
    <property type="entry name" value="RNA_pol_sigma_r3/r4-like"/>
</dbReference>
<name>A0A919LFJ9_9ACTN</name>
<dbReference type="AlphaFoldDB" id="A0A919LFJ9"/>
<evidence type="ECO:0000256" key="1">
    <source>
        <dbReference type="ARBA" id="ARBA00010641"/>
    </source>
</evidence>
<evidence type="ECO:0000256" key="5">
    <source>
        <dbReference type="SAM" id="MobiDB-lite"/>
    </source>
</evidence>
<dbReference type="Proteomes" id="UP000600026">
    <property type="component" value="Unassembled WGS sequence"/>
</dbReference>
<evidence type="ECO:0000259" key="6">
    <source>
        <dbReference type="Pfam" id="PF04542"/>
    </source>
</evidence>
<proteinExistence type="inferred from homology"/>
<feature type="domain" description="RNA polymerase sigma-70 region 2" evidence="6">
    <location>
        <begin position="106"/>
        <end position="172"/>
    </location>
</feature>
<evidence type="ECO:0000313" key="7">
    <source>
        <dbReference type="EMBL" id="GHI89046.1"/>
    </source>
</evidence>
<evidence type="ECO:0000313" key="8">
    <source>
        <dbReference type="Proteomes" id="UP000600026"/>
    </source>
</evidence>
<keyword evidence="2" id="KW-0805">Transcription regulation</keyword>
<accession>A0A919LFJ9</accession>
<evidence type="ECO:0000256" key="2">
    <source>
        <dbReference type="ARBA" id="ARBA00023015"/>
    </source>
</evidence>
<dbReference type="InterPro" id="IPR036388">
    <property type="entry name" value="WH-like_DNA-bd_sf"/>
</dbReference>
<dbReference type="InterPro" id="IPR013325">
    <property type="entry name" value="RNA_pol_sigma_r2"/>
</dbReference>
<evidence type="ECO:0000256" key="3">
    <source>
        <dbReference type="ARBA" id="ARBA00023082"/>
    </source>
</evidence>
<dbReference type="PANTHER" id="PTHR43133">
    <property type="entry name" value="RNA POLYMERASE ECF-TYPE SIGMA FACTO"/>
    <property type="match status" value="1"/>
</dbReference>
<dbReference type="InterPro" id="IPR039425">
    <property type="entry name" value="RNA_pol_sigma-70-like"/>
</dbReference>
<gene>
    <name evidence="7" type="ORF">Sxan_64100</name>
</gene>
<feature type="region of interest" description="Disordered" evidence="5">
    <location>
        <begin position="249"/>
        <end position="270"/>
    </location>
</feature>
<keyword evidence="3" id="KW-0731">Sigma factor</keyword>
<dbReference type="Gene3D" id="1.10.10.10">
    <property type="entry name" value="Winged helix-like DNA-binding domain superfamily/Winged helix DNA-binding domain"/>
    <property type="match status" value="1"/>
</dbReference>
<comment type="caution">
    <text evidence="7">The sequence shown here is derived from an EMBL/GenBank/DDBJ whole genome shotgun (WGS) entry which is preliminary data.</text>
</comment>
<protein>
    <recommendedName>
        <fullName evidence="6">RNA polymerase sigma-70 region 2 domain-containing protein</fullName>
    </recommendedName>
</protein>
<keyword evidence="8" id="KW-1185">Reference proteome</keyword>
<organism evidence="7 8">
    <name type="scientific">Streptomyces xanthophaeus</name>
    <dbReference type="NCBI Taxonomy" id="67385"/>
    <lineage>
        <taxon>Bacteria</taxon>
        <taxon>Bacillati</taxon>
        <taxon>Actinomycetota</taxon>
        <taxon>Actinomycetes</taxon>
        <taxon>Kitasatosporales</taxon>
        <taxon>Streptomycetaceae</taxon>
        <taxon>Streptomyces</taxon>
    </lineage>
</organism>
<evidence type="ECO:0000256" key="4">
    <source>
        <dbReference type="ARBA" id="ARBA00023163"/>
    </source>
</evidence>
<keyword evidence="4" id="KW-0804">Transcription</keyword>
<sequence>MACALSEAVKQVAASNPRTGSAAGRAHLCPSTGGRTTVHALPRSYHARHLSWTRFSQNGRLPPCAHYIRCVDTRLGALMPKDVPPRWDRRMQQRLARGEAAALGELYDRFASLVHSLAHRVLGDEKAADRITREVFGYIWENPDAYDPKQGSMRSWVARITQGQAVARLRQAELGRGSREELEQKVRSANAAARADYIVTSMPAPLRAALELAYFKRRDYRQAAADLQISEDEARRRLRLGLQLLSTANALPQEDTSRPGYGPREFGTPR</sequence>
<dbReference type="GO" id="GO:0016987">
    <property type="term" value="F:sigma factor activity"/>
    <property type="evidence" value="ECO:0007669"/>
    <property type="project" value="UniProtKB-KW"/>
</dbReference>
<comment type="similarity">
    <text evidence="1">Belongs to the sigma-70 factor family. ECF subfamily.</text>
</comment>
<dbReference type="PANTHER" id="PTHR43133:SF62">
    <property type="entry name" value="RNA POLYMERASE SIGMA FACTOR SIGZ"/>
    <property type="match status" value="1"/>
</dbReference>
<dbReference type="Pfam" id="PF04542">
    <property type="entry name" value="Sigma70_r2"/>
    <property type="match status" value="1"/>
</dbReference>
<dbReference type="SUPFAM" id="SSF88946">
    <property type="entry name" value="Sigma2 domain of RNA polymerase sigma factors"/>
    <property type="match status" value="1"/>
</dbReference>
<dbReference type="SUPFAM" id="SSF88659">
    <property type="entry name" value="Sigma3 and sigma4 domains of RNA polymerase sigma factors"/>
    <property type="match status" value="1"/>
</dbReference>
<dbReference type="EMBL" id="BNEE01000006">
    <property type="protein sequence ID" value="GHI89046.1"/>
    <property type="molecule type" value="Genomic_DNA"/>
</dbReference>